<dbReference type="EMBL" id="MAVT02000100">
    <property type="protein sequence ID" value="POS79629.1"/>
    <property type="molecule type" value="Genomic_DNA"/>
</dbReference>
<dbReference type="InParanoid" id="A0A2P5IAT6"/>
<feature type="compositionally biased region" description="Basic and acidic residues" evidence="1">
    <location>
        <begin position="425"/>
        <end position="441"/>
    </location>
</feature>
<dbReference type="CDD" id="cd07566">
    <property type="entry name" value="ScNTA1_like"/>
    <property type="match status" value="1"/>
</dbReference>
<dbReference type="GO" id="GO:0030163">
    <property type="term" value="P:protein catabolic process"/>
    <property type="evidence" value="ECO:0007669"/>
    <property type="project" value="TreeGrafter"/>
</dbReference>
<feature type="compositionally biased region" description="Polar residues" evidence="1">
    <location>
        <begin position="923"/>
        <end position="935"/>
    </location>
</feature>
<dbReference type="InterPro" id="IPR039703">
    <property type="entry name" value="Nta1"/>
</dbReference>
<feature type="domain" description="CN hydrolase" evidence="2">
    <location>
        <begin position="1"/>
        <end position="283"/>
    </location>
</feature>
<feature type="region of interest" description="Disordered" evidence="1">
    <location>
        <begin position="747"/>
        <end position="949"/>
    </location>
</feature>
<dbReference type="PROSITE" id="PS50263">
    <property type="entry name" value="CN_HYDROLASE"/>
    <property type="match status" value="1"/>
</dbReference>
<dbReference type="InterPro" id="IPR003010">
    <property type="entry name" value="C-N_Hydrolase"/>
</dbReference>
<evidence type="ECO:0000313" key="4">
    <source>
        <dbReference type="Proteomes" id="UP000094444"/>
    </source>
</evidence>
<feature type="compositionally biased region" description="Polar residues" evidence="1">
    <location>
        <begin position="783"/>
        <end position="795"/>
    </location>
</feature>
<feature type="compositionally biased region" description="Polar residues" evidence="1">
    <location>
        <begin position="510"/>
        <end position="521"/>
    </location>
</feature>
<dbReference type="SUPFAM" id="SSF56317">
    <property type="entry name" value="Carbon-nitrogen hydrolase"/>
    <property type="match status" value="1"/>
</dbReference>
<dbReference type="Pfam" id="PF00795">
    <property type="entry name" value="CN_hydrolase"/>
    <property type="match status" value="1"/>
</dbReference>
<dbReference type="PANTHER" id="PTHR11750">
    <property type="entry name" value="PROTEIN N-TERMINAL AMIDASE"/>
    <property type="match status" value="1"/>
</dbReference>
<feature type="compositionally biased region" description="Basic and acidic residues" evidence="1">
    <location>
        <begin position="522"/>
        <end position="541"/>
    </location>
</feature>
<dbReference type="GO" id="GO:0070773">
    <property type="term" value="F:protein-N-terminal glutamine amidohydrolase activity"/>
    <property type="evidence" value="ECO:0007669"/>
    <property type="project" value="InterPro"/>
</dbReference>
<evidence type="ECO:0000256" key="1">
    <source>
        <dbReference type="SAM" id="MobiDB-lite"/>
    </source>
</evidence>
<feature type="compositionally biased region" description="Basic and acidic residues" evidence="1">
    <location>
        <begin position="856"/>
        <end position="866"/>
    </location>
</feature>
<gene>
    <name evidence="3" type="ORF">DHEL01_v201993</name>
</gene>
<comment type="caution">
    <text evidence="3">The sequence shown here is derived from an EMBL/GenBank/DDBJ whole genome shotgun (WGS) entry which is preliminary data.</text>
</comment>
<proteinExistence type="predicted"/>
<feature type="compositionally biased region" description="Low complexity" evidence="1">
    <location>
        <begin position="560"/>
        <end position="572"/>
    </location>
</feature>
<dbReference type="Gene3D" id="3.60.110.10">
    <property type="entry name" value="Carbon-nitrogen hydrolase"/>
    <property type="match status" value="1"/>
</dbReference>
<evidence type="ECO:0000259" key="2">
    <source>
        <dbReference type="PROSITE" id="PS50263"/>
    </source>
</evidence>
<dbReference type="GO" id="GO:0008418">
    <property type="term" value="F:protein-N-terminal asparagine amidohydrolase activity"/>
    <property type="evidence" value="ECO:0007669"/>
    <property type="project" value="InterPro"/>
</dbReference>
<feature type="compositionally biased region" description="Pro residues" evidence="1">
    <location>
        <begin position="398"/>
        <end position="407"/>
    </location>
</feature>
<feature type="compositionally biased region" description="Basic and acidic residues" evidence="1">
    <location>
        <begin position="588"/>
        <end position="608"/>
    </location>
</feature>
<organism evidence="3 4">
    <name type="scientific">Diaporthe helianthi</name>
    <dbReference type="NCBI Taxonomy" id="158607"/>
    <lineage>
        <taxon>Eukaryota</taxon>
        <taxon>Fungi</taxon>
        <taxon>Dikarya</taxon>
        <taxon>Ascomycota</taxon>
        <taxon>Pezizomycotina</taxon>
        <taxon>Sordariomycetes</taxon>
        <taxon>Sordariomycetidae</taxon>
        <taxon>Diaporthales</taxon>
        <taxon>Diaporthaceae</taxon>
        <taxon>Diaporthe</taxon>
    </lineage>
</organism>
<feature type="region of interest" description="Disordered" evidence="1">
    <location>
        <begin position="481"/>
        <end position="651"/>
    </location>
</feature>
<sequence>MRIGCLQFAPQVGDIDNNLNRADAVLAKANQDDLDSLDILVLPELAFTGYAFSSLQEISPFLEPSGSGISALWARTTALKYNTNVLVGYPERVDVSPKWPTGPEYYNSSILVNGDGETIANYRKSFLYPLDETWALEGKHGFFGGHIPGLGRMAMGICMDINPYKFEAPWHAFEFGFHILEVRANLVVITMAWLTREECKDFTRMPNEPDMDTLLYWIQRLEPVIRDESGDEVIIVFCNRAGMEGNAVYAGTSAVVGIQAGEVKVYGLLGRGVKELLVVDTDEPAFANLVQREDAVEPDPQEHRPSSSGLDSGASSRSSKSRNGKRTEDKRTVTRSEKPLPREGMTSSRATESRPPTDIYSSKSRQERPSVRVKIPETQQVKISSTLLKTPIAESPTIPTPTAPSPTPLSARPKLVTSKSTSTSKHIDTPYPGKEDYSERDKHIFGGSVSILTEEEASVEGGQGLGSERYFWMPSSTLLHSPLDGPKWPVPDVFLPPQSPTVSAALVKNPSRNSHRTASSTLRDRSPRSEKSSSSHSEKSKRSGRSKNPRPVEIAPPTRPATTTGAAPMRPASPKSRNASRTGRHERRASGVEKPDLDDMIERLEALRRKTQSAAGQRQNHSSTPSQDRPRSPKSRNASRSGRPLESDISFVERALNISRGSITIGASESVLASNIPRPQSDILGKNNHGNGSAVRAPSRGHYHSSSDPDQPPSRSQGPSQGMAAPVAHIEPDESRTMLWSEISKIVGEHMGRPDSRESIRGRQRNDSIMSTQARQGSRGAPSATNRGAASQTRHGNGEMIRSVRDPSLGPPANPDDEIVAEIIFRRPGGPNHQNSRSNSTENNGTHGEGTAGTPSRRDPSRHTPESDSAPAKKIPSPIFKTGKKPAALEHDRKHSSAPPGRKGDERGQQDAACPLPALAGSSIHTLNSAKTSPTTPSPHAFEPSTPKAMILGPDYGSFLSTASDPLSNLRSEPLDDTLAADKTAAQIDRPRSAIW</sequence>
<feature type="compositionally biased region" description="Polar residues" evidence="1">
    <location>
        <begin position="832"/>
        <end position="846"/>
    </location>
</feature>
<keyword evidence="4" id="KW-1185">Reference proteome</keyword>
<name>A0A2P5IAT6_DIAHE</name>
<reference evidence="3" key="1">
    <citation type="submission" date="2017-09" db="EMBL/GenBank/DDBJ databases">
        <title>Polyketide synthases of a Diaporthe helianthi virulent isolate.</title>
        <authorList>
            <person name="Baroncelli R."/>
        </authorList>
    </citation>
    <scope>NUCLEOTIDE SEQUENCE [LARGE SCALE GENOMIC DNA]</scope>
    <source>
        <strain evidence="3">7/96</strain>
    </source>
</reference>
<dbReference type="PANTHER" id="PTHR11750:SF26">
    <property type="entry name" value="PROTEIN N-TERMINAL AMIDASE"/>
    <property type="match status" value="1"/>
</dbReference>
<feature type="compositionally biased region" description="Polar residues" evidence="1">
    <location>
        <begin position="767"/>
        <end position="776"/>
    </location>
</feature>
<dbReference type="OrthoDB" id="201515at2759"/>
<feature type="compositionally biased region" description="Basic and acidic residues" evidence="1">
    <location>
        <begin position="747"/>
        <end position="766"/>
    </location>
</feature>
<feature type="compositionally biased region" description="Low complexity" evidence="1">
    <location>
        <begin position="306"/>
        <end position="318"/>
    </location>
</feature>
<feature type="compositionally biased region" description="Polar residues" evidence="1">
    <location>
        <begin position="612"/>
        <end position="627"/>
    </location>
</feature>
<accession>A0A2P5IAT6</accession>
<protein>
    <submittedName>
        <fullName evidence="3">N-terminal amidase</fullName>
    </submittedName>
</protein>
<feature type="compositionally biased region" description="Low complexity" evidence="1">
    <location>
        <begin position="706"/>
        <end position="722"/>
    </location>
</feature>
<feature type="compositionally biased region" description="Basic and acidic residues" evidence="1">
    <location>
        <begin position="325"/>
        <end position="341"/>
    </location>
</feature>
<dbReference type="InterPro" id="IPR036526">
    <property type="entry name" value="C-N_Hydrolase_sf"/>
</dbReference>
<feature type="region of interest" description="Disordered" evidence="1">
    <location>
        <begin position="678"/>
        <end position="725"/>
    </location>
</feature>
<dbReference type="Proteomes" id="UP000094444">
    <property type="component" value="Unassembled WGS sequence"/>
</dbReference>
<evidence type="ECO:0000313" key="3">
    <source>
        <dbReference type="EMBL" id="POS79629.1"/>
    </source>
</evidence>
<feature type="compositionally biased region" description="Basic and acidic residues" evidence="1">
    <location>
        <begin position="291"/>
        <end position="305"/>
    </location>
</feature>
<feature type="region of interest" description="Disordered" evidence="1">
    <location>
        <begin position="291"/>
        <end position="441"/>
    </location>
</feature>
<dbReference type="STRING" id="158607.A0A2P5IAT6"/>
<feature type="compositionally biased region" description="Polar residues" evidence="1">
    <location>
        <begin position="377"/>
        <end position="388"/>
    </location>
</feature>
<dbReference type="AlphaFoldDB" id="A0A2P5IAT6"/>